<evidence type="ECO:0000256" key="1">
    <source>
        <dbReference type="ARBA" id="ARBA00001282"/>
    </source>
</evidence>
<organism evidence="8 9">
    <name type="scientific">Paramylibacter kogurei</name>
    <dbReference type="NCBI Taxonomy" id="1889778"/>
    <lineage>
        <taxon>Bacteria</taxon>
        <taxon>Pseudomonadati</taxon>
        <taxon>Pseudomonadota</taxon>
        <taxon>Alphaproteobacteria</taxon>
        <taxon>Rhodobacterales</taxon>
        <taxon>Paracoccaceae</taxon>
        <taxon>Paramylibacter</taxon>
    </lineage>
</organism>
<dbReference type="PROSITE" id="PS01295">
    <property type="entry name" value="ISPD"/>
    <property type="match status" value="1"/>
</dbReference>
<dbReference type="GO" id="GO:0019288">
    <property type="term" value="P:isopentenyl diphosphate biosynthetic process, methylerythritol 4-phosphate pathway"/>
    <property type="evidence" value="ECO:0007669"/>
    <property type="project" value="UniProtKB-UniRule"/>
</dbReference>
<sequence length="220" mass="23719">MTIAALIVAAGRGTRAGGETPKQYRALGNKTVIYHTIMNLLAHDDISKIRVAIHADDVALFHDATRNIDDARLVGHIIGGASRSETVRLGLESISAEYVLIHDGARPLLPIETLTRVIDQVQITGAAFCALPITDAIWAVDDGQATTAQPRDTFWRAQTPQAFETAKILAAHRATDTPADDDVAIARRAGMDVDVVLGSERNIKITHAGDFALAEKLLRE</sequence>
<protein>
    <recommendedName>
        <fullName evidence="7">2-C-methyl-D-erythritol 4-phosphate cytidylyltransferase</fullName>
        <ecNumber evidence="7">2.7.7.60</ecNumber>
    </recommendedName>
    <alternativeName>
        <fullName evidence="7">4-diphosphocytidyl-2C-methyl-D-erythritol synthase</fullName>
    </alternativeName>
    <alternativeName>
        <fullName evidence="7">MEP cytidylyltransferase</fullName>
        <shortName evidence="7">MCT</shortName>
    </alternativeName>
</protein>
<accession>A0A2G5K5T7</accession>
<dbReference type="Gene3D" id="3.90.550.10">
    <property type="entry name" value="Spore Coat Polysaccharide Biosynthesis Protein SpsA, Chain A"/>
    <property type="match status" value="1"/>
</dbReference>
<dbReference type="InterPro" id="IPR018294">
    <property type="entry name" value="ISPD_synthase_CS"/>
</dbReference>
<dbReference type="HAMAP" id="MF_00108">
    <property type="entry name" value="IspD"/>
    <property type="match status" value="1"/>
</dbReference>
<dbReference type="SUPFAM" id="SSF53448">
    <property type="entry name" value="Nucleotide-diphospho-sugar transferases"/>
    <property type="match status" value="1"/>
</dbReference>
<dbReference type="UniPathway" id="UPA00056">
    <property type="reaction ID" value="UER00093"/>
</dbReference>
<feature type="site" description="Transition state stabilizer" evidence="7">
    <location>
        <position position="15"/>
    </location>
</feature>
<feature type="site" description="Transition state stabilizer" evidence="7">
    <location>
        <position position="22"/>
    </location>
</feature>
<keyword evidence="9" id="KW-1185">Reference proteome</keyword>
<keyword evidence="4 7" id="KW-0808">Transferase</keyword>
<feature type="site" description="Positions MEP for the nucleophilic attack" evidence="7">
    <location>
        <position position="151"/>
    </location>
</feature>
<dbReference type="GO" id="GO:0050518">
    <property type="term" value="F:2-C-methyl-D-erythritol 4-phosphate cytidylyltransferase activity"/>
    <property type="evidence" value="ECO:0007669"/>
    <property type="project" value="UniProtKB-UniRule"/>
</dbReference>
<evidence type="ECO:0000256" key="6">
    <source>
        <dbReference type="ARBA" id="ARBA00023229"/>
    </source>
</evidence>
<dbReference type="AlphaFoldDB" id="A0A2G5K5T7"/>
<keyword evidence="5 7" id="KW-0548">Nucleotidyltransferase</keyword>
<comment type="catalytic activity">
    <reaction evidence="1 7">
        <text>2-C-methyl-D-erythritol 4-phosphate + CTP + H(+) = 4-CDP-2-C-methyl-D-erythritol + diphosphate</text>
        <dbReference type="Rhea" id="RHEA:13429"/>
        <dbReference type="ChEBI" id="CHEBI:15378"/>
        <dbReference type="ChEBI" id="CHEBI:33019"/>
        <dbReference type="ChEBI" id="CHEBI:37563"/>
        <dbReference type="ChEBI" id="CHEBI:57823"/>
        <dbReference type="ChEBI" id="CHEBI:58262"/>
        <dbReference type="EC" id="2.7.7.60"/>
    </reaction>
</comment>
<evidence type="ECO:0000256" key="2">
    <source>
        <dbReference type="ARBA" id="ARBA00004787"/>
    </source>
</evidence>
<feature type="site" description="Positions MEP for the nucleophilic attack" evidence="7">
    <location>
        <position position="204"/>
    </location>
</feature>
<dbReference type="InterPro" id="IPR029044">
    <property type="entry name" value="Nucleotide-diphossugar_trans"/>
</dbReference>
<comment type="pathway">
    <text evidence="2 7">Isoprenoid biosynthesis; isopentenyl diphosphate biosynthesis via DXP pathway; isopentenyl diphosphate from 1-deoxy-D-xylulose 5-phosphate: step 2/6.</text>
</comment>
<comment type="caution">
    <text evidence="8">The sequence shown here is derived from an EMBL/GenBank/DDBJ whole genome shotgun (WGS) entry which is preliminary data.</text>
</comment>
<dbReference type="NCBIfam" id="TIGR00453">
    <property type="entry name" value="ispD"/>
    <property type="match status" value="1"/>
</dbReference>
<dbReference type="InterPro" id="IPR001228">
    <property type="entry name" value="IspD"/>
</dbReference>
<comment type="function">
    <text evidence="7">Catalyzes the formation of 4-diphosphocytidyl-2-C-methyl-D-erythritol from CTP and 2-C-methyl-D-erythritol 4-phosphate (MEP).</text>
</comment>
<dbReference type="OrthoDB" id="9804336at2"/>
<evidence type="ECO:0000313" key="9">
    <source>
        <dbReference type="Proteomes" id="UP000231516"/>
    </source>
</evidence>
<proteinExistence type="inferred from homology"/>
<dbReference type="EC" id="2.7.7.60" evidence="7"/>
<name>A0A2G5K5T7_9RHOB</name>
<reference evidence="8 9" key="1">
    <citation type="submission" date="2016-08" db="EMBL/GenBank/DDBJ databases">
        <title>Draft genome of Amylibacter sp. strain 4G11.</title>
        <authorList>
            <person name="Wong S.-K."/>
            <person name="Hamasaki K."/>
            <person name="Yoshizawa S."/>
        </authorList>
    </citation>
    <scope>NUCLEOTIDE SEQUENCE [LARGE SCALE GENOMIC DNA]</scope>
    <source>
        <strain evidence="8 9">4G11</strain>
    </source>
</reference>
<dbReference type="CDD" id="cd02516">
    <property type="entry name" value="CDP-ME_synthetase"/>
    <property type="match status" value="1"/>
</dbReference>
<evidence type="ECO:0000256" key="7">
    <source>
        <dbReference type="HAMAP-Rule" id="MF_00108"/>
    </source>
</evidence>
<dbReference type="InterPro" id="IPR034683">
    <property type="entry name" value="IspD/TarI"/>
</dbReference>
<dbReference type="Pfam" id="PF01128">
    <property type="entry name" value="IspD"/>
    <property type="match status" value="1"/>
</dbReference>
<dbReference type="EMBL" id="MDGM01000012">
    <property type="protein sequence ID" value="PIB24775.1"/>
    <property type="molecule type" value="Genomic_DNA"/>
</dbReference>
<comment type="similarity">
    <text evidence="3 7">Belongs to the IspD/TarI cytidylyltransferase family. IspD subfamily.</text>
</comment>
<dbReference type="RefSeq" id="WP_099593423.1">
    <property type="nucleotide sequence ID" value="NZ_MDGM01000012.1"/>
</dbReference>
<dbReference type="Proteomes" id="UP000231516">
    <property type="component" value="Unassembled WGS sequence"/>
</dbReference>
<dbReference type="PANTHER" id="PTHR32125">
    <property type="entry name" value="2-C-METHYL-D-ERYTHRITOL 4-PHOSPHATE CYTIDYLYLTRANSFERASE, CHLOROPLASTIC"/>
    <property type="match status" value="1"/>
</dbReference>
<dbReference type="InterPro" id="IPR050088">
    <property type="entry name" value="IspD/TarI_cytidylyltransf_bact"/>
</dbReference>
<dbReference type="PANTHER" id="PTHR32125:SF4">
    <property type="entry name" value="2-C-METHYL-D-ERYTHRITOL 4-PHOSPHATE CYTIDYLYLTRANSFERASE, CHLOROPLASTIC"/>
    <property type="match status" value="1"/>
</dbReference>
<keyword evidence="6 7" id="KW-0414">Isoprene biosynthesis</keyword>
<dbReference type="FunFam" id="3.90.550.10:FF:000003">
    <property type="entry name" value="2-C-methyl-D-erythritol 4-phosphate cytidylyltransferase"/>
    <property type="match status" value="1"/>
</dbReference>
<evidence type="ECO:0000256" key="3">
    <source>
        <dbReference type="ARBA" id="ARBA00009789"/>
    </source>
</evidence>
<evidence type="ECO:0000256" key="4">
    <source>
        <dbReference type="ARBA" id="ARBA00022679"/>
    </source>
</evidence>
<evidence type="ECO:0000313" key="8">
    <source>
        <dbReference type="EMBL" id="PIB24775.1"/>
    </source>
</evidence>
<gene>
    <name evidence="7" type="primary">ispD</name>
    <name evidence="8" type="ORF">BFP76_06245</name>
</gene>
<evidence type="ECO:0000256" key="5">
    <source>
        <dbReference type="ARBA" id="ARBA00022695"/>
    </source>
</evidence>